<dbReference type="RefSeq" id="WP_161821912.1">
    <property type="nucleotide sequence ID" value="NZ_LSRS01000003.1"/>
</dbReference>
<feature type="domain" description="SLH" evidence="3">
    <location>
        <begin position="90"/>
        <end position="152"/>
    </location>
</feature>
<evidence type="ECO:0000313" key="5">
    <source>
        <dbReference type="Proteomes" id="UP000798488"/>
    </source>
</evidence>
<dbReference type="Proteomes" id="UP000798488">
    <property type="component" value="Unassembled WGS sequence"/>
</dbReference>
<keyword evidence="5" id="KW-1185">Reference proteome</keyword>
<dbReference type="EMBL" id="LSRS01000003">
    <property type="protein sequence ID" value="KAF1085451.1"/>
    <property type="molecule type" value="Genomic_DNA"/>
</dbReference>
<dbReference type="GO" id="GO:0031176">
    <property type="term" value="F:endo-1,4-beta-xylanase activity"/>
    <property type="evidence" value="ECO:0007669"/>
    <property type="project" value="UniProtKB-EC"/>
</dbReference>
<organism evidence="4 5">
    <name type="scientific">Sporotomaculum syntrophicum</name>
    <dbReference type="NCBI Taxonomy" id="182264"/>
    <lineage>
        <taxon>Bacteria</taxon>
        <taxon>Bacillati</taxon>
        <taxon>Bacillota</taxon>
        <taxon>Clostridia</taxon>
        <taxon>Eubacteriales</taxon>
        <taxon>Desulfallaceae</taxon>
        <taxon>Sporotomaculum</taxon>
    </lineage>
</organism>
<feature type="chain" id="PRO_5039433309" evidence="2">
    <location>
        <begin position="24"/>
        <end position="295"/>
    </location>
</feature>
<keyword evidence="1" id="KW-0677">Repeat</keyword>
<dbReference type="OrthoDB" id="467434at2"/>
<gene>
    <name evidence="4" type="primary">xynA</name>
    <name evidence="4" type="ORF">SPSYN_01592</name>
</gene>
<dbReference type="InterPro" id="IPR001119">
    <property type="entry name" value="SLH_dom"/>
</dbReference>
<evidence type="ECO:0000259" key="3">
    <source>
        <dbReference type="PROSITE" id="PS51272"/>
    </source>
</evidence>
<dbReference type="PANTHER" id="PTHR43308:SF5">
    <property type="entry name" value="S-LAYER PROTEIN _ PEPTIDOGLYCAN ENDO-BETA-N-ACETYLGLUCOSAMINIDASE"/>
    <property type="match status" value="1"/>
</dbReference>
<keyword evidence="4" id="KW-0326">Glycosidase</keyword>
<feature type="signal peptide" evidence="2">
    <location>
        <begin position="1"/>
        <end position="23"/>
    </location>
</feature>
<dbReference type="InterPro" id="IPR051465">
    <property type="entry name" value="Cell_Envelope_Struct_Comp"/>
</dbReference>
<evidence type="ECO:0000256" key="2">
    <source>
        <dbReference type="SAM" id="SignalP"/>
    </source>
</evidence>
<dbReference type="EC" id="3.2.1.8" evidence="4"/>
<accession>A0A9D3AYH6</accession>
<dbReference type="AlphaFoldDB" id="A0A9D3AYH6"/>
<evidence type="ECO:0000313" key="4">
    <source>
        <dbReference type="EMBL" id="KAF1085451.1"/>
    </source>
</evidence>
<keyword evidence="4" id="KW-0378">Hydrolase</keyword>
<keyword evidence="2" id="KW-0732">Signal</keyword>
<dbReference type="PROSITE" id="PS51272">
    <property type="entry name" value="SLH"/>
    <property type="match status" value="3"/>
</dbReference>
<name>A0A9D3AYH6_9FIRM</name>
<reference evidence="4" key="1">
    <citation type="submission" date="2016-02" db="EMBL/GenBank/DDBJ databases">
        <title>Draft Genome Sequence of Sporotomaculum syntrophicum Strain FB, a Syntrophic Benzoate Degrader.</title>
        <authorList>
            <person name="Nobu M.K."/>
            <person name="Narihiro T."/>
            <person name="Qiu Y.-L."/>
            <person name="Ohashi A."/>
            <person name="Liu W.-T."/>
            <person name="Yuji S."/>
        </authorList>
    </citation>
    <scope>NUCLEOTIDE SEQUENCE</scope>
    <source>
        <strain evidence="4">FB</strain>
    </source>
</reference>
<comment type="caution">
    <text evidence="4">The sequence shown here is derived from an EMBL/GenBank/DDBJ whole genome shotgun (WGS) entry which is preliminary data.</text>
</comment>
<dbReference type="PANTHER" id="PTHR43308">
    <property type="entry name" value="OUTER MEMBRANE PROTEIN ALPHA-RELATED"/>
    <property type="match status" value="1"/>
</dbReference>
<feature type="domain" description="SLH" evidence="3">
    <location>
        <begin position="22"/>
        <end position="85"/>
    </location>
</feature>
<sequence length="295" mass="33096">MKKSILSLGLAAGLLMMPVAGFAQTPFTDIQGHWAVREVEQVYHKGIMKGIAKDKYAPNQLVTRAEVAVCLDRIFDLNYDHLKFIKEPSPADYYDDVAAGQWYSEAITRAGIYNIFNLDNRKFDPKRPVTRLEVAVAIDKAFQAKKLSVITTEMWPLYEDTTYLPHDEQLTVAFMFNSGIMKGRSANQFQPNGNITRAELAAVLNRTLTTLNNAQPVEDVTEPMNVSVIQSEELDLYRDGTPEKINLYQKRDPRDMPVAFHLTVDGQKVLEIGGEDGLYTNAGFKAQDVDGDGKQ</sequence>
<evidence type="ECO:0000256" key="1">
    <source>
        <dbReference type="ARBA" id="ARBA00022737"/>
    </source>
</evidence>
<feature type="domain" description="SLH" evidence="3">
    <location>
        <begin position="155"/>
        <end position="218"/>
    </location>
</feature>
<dbReference type="Pfam" id="PF00395">
    <property type="entry name" value="SLH"/>
    <property type="match status" value="3"/>
</dbReference>
<proteinExistence type="predicted"/>
<protein>
    <submittedName>
        <fullName evidence="4">Endo-1,4-beta-xylanase A</fullName>
        <ecNumber evidence="4">3.2.1.8</ecNumber>
    </submittedName>
</protein>